<evidence type="ECO:0000313" key="1">
    <source>
        <dbReference type="EMBL" id="MCJ8729095.1"/>
    </source>
</evidence>
<evidence type="ECO:0000313" key="2">
    <source>
        <dbReference type="Proteomes" id="UP000830395"/>
    </source>
</evidence>
<gene>
    <name evidence="1" type="ORF">PDJAM_G00011970</name>
</gene>
<reference evidence="1" key="1">
    <citation type="submission" date="2020-02" db="EMBL/GenBank/DDBJ databases">
        <title>Genome sequencing of the panga catfish, Pangasius djambal.</title>
        <authorList>
            <person name="Wen M."/>
            <person name="Zahm M."/>
            <person name="Roques C."/>
            <person name="Cabau C."/>
            <person name="Klopp C."/>
            <person name="Donnadieu C."/>
            <person name="Jouanno E."/>
            <person name="Avarre J.-C."/>
            <person name="Campet M."/>
            <person name="Ha T."/>
            <person name="Dugue R."/>
            <person name="Lampietro C."/>
            <person name="Louis A."/>
            <person name="Herpin A."/>
            <person name="Echchiki A."/>
            <person name="Berthelot C."/>
            <person name="Parey E."/>
            <person name="Roest-Crollius H."/>
            <person name="Braasch I."/>
            <person name="Postlethwait J.H."/>
            <person name="Bobe J."/>
            <person name="Montfort J."/>
            <person name="Bouchez O."/>
            <person name="Begum T."/>
            <person name="Schartl M."/>
            <person name="Gustiano R."/>
            <person name="Guiguen Y."/>
        </authorList>
    </citation>
    <scope>NUCLEOTIDE SEQUENCE</scope>
    <source>
        <strain evidence="1">Pdj_M5554</strain>
    </source>
</reference>
<accession>A0ACC5Y0Z2</accession>
<protein>
    <submittedName>
        <fullName evidence="1">Uncharacterized protein</fullName>
    </submittedName>
</protein>
<organism evidence="1 2">
    <name type="scientific">Pangasius djambal</name>
    <dbReference type="NCBI Taxonomy" id="1691987"/>
    <lineage>
        <taxon>Eukaryota</taxon>
        <taxon>Metazoa</taxon>
        <taxon>Chordata</taxon>
        <taxon>Craniata</taxon>
        <taxon>Vertebrata</taxon>
        <taxon>Euteleostomi</taxon>
        <taxon>Actinopterygii</taxon>
        <taxon>Neopterygii</taxon>
        <taxon>Teleostei</taxon>
        <taxon>Ostariophysi</taxon>
        <taxon>Siluriformes</taxon>
        <taxon>Pangasiidae</taxon>
        <taxon>Pangasius</taxon>
    </lineage>
</organism>
<keyword evidence="2" id="KW-1185">Reference proteome</keyword>
<dbReference type="Proteomes" id="UP000830395">
    <property type="component" value="Chromosome 1"/>
</dbReference>
<name>A0ACC5Y0Z2_9TELE</name>
<dbReference type="EMBL" id="CM040975">
    <property type="protein sequence ID" value="MCJ8729095.1"/>
    <property type="molecule type" value="Genomic_DNA"/>
</dbReference>
<proteinExistence type="predicted"/>
<comment type="caution">
    <text evidence="1">The sequence shown here is derived from an EMBL/GenBank/DDBJ whole genome shotgun (WGS) entry which is preliminary data.</text>
</comment>
<sequence length="513" mass="58122">MCYAARNESSTFPSGMDTRQYHHPKSCRLIPLPRRPTALEAAETLCSYVFRFYGLPEDIVSDRGPQFTSRVWAALFKHLDVNISLSSGYHPESNGQTERLNQEITRFLRSYCLRNQVDWSRYLFWAEYAQNSLRKPSTGLTPFQCVLGFQPPLFPWSGEPTDLPAVDDWLRRSETTWNEAHTHLQRAIRRQKEQADCHWCLSPEYVPGSWVWLSTRDLRLRLPCRKLSPRYVGPFKVIRQITPVSYRLAVPPQYRISPTFHVSLLKAAGAPRGADDLDEARNQGPPPLIIDGEEAYRVQEILDSRRRGGILQYLVDLEGYSPEERSGVNAMDILDPSLTTDFHRTHPDKPAPRPRGRPRRRMPSHVRSRSQGGGSVTNPASVVPPDRHQKSPSPELRECNLTEESCRALSSFLSSNSSSLRELDLSHNYKLQESGVKLLSAGLENPHCTLETLRLECCSITGEGCAALVSALKSNTSSHLRELNLNYNKPGESGVKLLSDLLKDPHCKLEKVQ</sequence>